<dbReference type="PANTHER" id="PTHR11662:SF446">
    <property type="entry name" value="SODIUM-DEPENDENT PHOSPHATE TRANSPORT PROTEIN 1, CHLOROPLASTIC"/>
    <property type="match status" value="1"/>
</dbReference>
<evidence type="ECO:0000256" key="1">
    <source>
        <dbReference type="ARBA" id="ARBA00004141"/>
    </source>
</evidence>
<feature type="transmembrane region" description="Helical" evidence="6">
    <location>
        <begin position="422"/>
        <end position="443"/>
    </location>
</feature>
<reference evidence="8 9" key="1">
    <citation type="submission" date="2020-11" db="EMBL/GenBank/DDBJ databases">
        <title>Enhanced detection system for hospital associated transmission using whole genome sequencing surveillance.</title>
        <authorList>
            <person name="Harrison L.H."/>
            <person name="Van Tyne D."/>
            <person name="Marsh J.W."/>
            <person name="Griffith M.P."/>
            <person name="Snyder D.J."/>
            <person name="Cooper V.S."/>
            <person name="Mustapha M."/>
        </authorList>
    </citation>
    <scope>NUCLEOTIDE SEQUENCE [LARGE SCALE GENOMIC DNA]</scope>
    <source>
        <strain evidence="8 9">PSB00013</strain>
    </source>
</reference>
<feature type="transmembrane region" description="Helical" evidence="6">
    <location>
        <begin position="334"/>
        <end position="353"/>
    </location>
</feature>
<gene>
    <name evidence="8" type="ORF">I5Q09_06035</name>
</gene>
<name>A0ABS0MNC7_PSELU</name>
<dbReference type="InterPro" id="IPR020846">
    <property type="entry name" value="MFS_dom"/>
</dbReference>
<dbReference type="InterPro" id="IPR011701">
    <property type="entry name" value="MFS"/>
</dbReference>
<dbReference type="Pfam" id="PF07690">
    <property type="entry name" value="MFS_1"/>
    <property type="match status" value="1"/>
</dbReference>
<feature type="transmembrane region" description="Helical" evidence="6">
    <location>
        <begin position="399"/>
        <end position="416"/>
    </location>
</feature>
<evidence type="ECO:0000256" key="4">
    <source>
        <dbReference type="ARBA" id="ARBA00023136"/>
    </source>
</evidence>
<accession>A0ABS0MNC7</accession>
<organism evidence="8 9">
    <name type="scientific">Pseudomonas luteola</name>
    <dbReference type="NCBI Taxonomy" id="47886"/>
    <lineage>
        <taxon>Bacteria</taxon>
        <taxon>Pseudomonadati</taxon>
        <taxon>Pseudomonadota</taxon>
        <taxon>Gammaproteobacteria</taxon>
        <taxon>Pseudomonadales</taxon>
        <taxon>Pseudomonadaceae</taxon>
        <taxon>Pseudomonas</taxon>
    </lineage>
</organism>
<feature type="transmembrane region" description="Helical" evidence="6">
    <location>
        <begin position="197"/>
        <end position="216"/>
    </location>
</feature>
<feature type="transmembrane region" description="Helical" evidence="6">
    <location>
        <begin position="77"/>
        <end position="98"/>
    </location>
</feature>
<feature type="transmembrane region" description="Helical" evidence="6">
    <location>
        <begin position="259"/>
        <end position="278"/>
    </location>
</feature>
<evidence type="ECO:0000256" key="2">
    <source>
        <dbReference type="ARBA" id="ARBA00022692"/>
    </source>
</evidence>
<dbReference type="Proteomes" id="UP000638986">
    <property type="component" value="Unassembled WGS sequence"/>
</dbReference>
<comment type="subcellular location">
    <subcellularLocation>
        <location evidence="1">Membrane</location>
        <topology evidence="1">Multi-pass membrane protein</topology>
    </subcellularLocation>
</comment>
<dbReference type="SUPFAM" id="SSF103473">
    <property type="entry name" value="MFS general substrate transporter"/>
    <property type="match status" value="1"/>
</dbReference>
<evidence type="ECO:0000259" key="7">
    <source>
        <dbReference type="PROSITE" id="PS50850"/>
    </source>
</evidence>
<dbReference type="Gene3D" id="1.20.1250.20">
    <property type="entry name" value="MFS general substrate transporter like domains"/>
    <property type="match status" value="2"/>
</dbReference>
<comment type="similarity">
    <text evidence="5">Belongs to the major facilitator superfamily. Phthalate permease family.</text>
</comment>
<dbReference type="PIRSF" id="PIRSF002808">
    <property type="entry name" value="Hexose_phosphate_transp"/>
    <property type="match status" value="1"/>
</dbReference>
<feature type="transmembrane region" description="Helical" evidence="6">
    <location>
        <begin position="359"/>
        <end position="387"/>
    </location>
</feature>
<dbReference type="PROSITE" id="PS50850">
    <property type="entry name" value="MFS"/>
    <property type="match status" value="1"/>
</dbReference>
<dbReference type="InterPro" id="IPR050382">
    <property type="entry name" value="MFS_Na/Anion_cotransporter"/>
</dbReference>
<proteinExistence type="inferred from homology"/>
<evidence type="ECO:0000256" key="5">
    <source>
        <dbReference type="ARBA" id="ARBA00038514"/>
    </source>
</evidence>
<keyword evidence="2 6" id="KW-0812">Transmembrane</keyword>
<dbReference type="InterPro" id="IPR036259">
    <property type="entry name" value="MFS_trans_sf"/>
</dbReference>
<feature type="transmembrane region" description="Helical" evidence="6">
    <location>
        <begin position="104"/>
        <end position="127"/>
    </location>
</feature>
<feature type="transmembrane region" description="Helical" evidence="6">
    <location>
        <begin position="39"/>
        <end position="56"/>
    </location>
</feature>
<comment type="caution">
    <text evidence="8">The sequence shown here is derived from an EMBL/GenBank/DDBJ whole genome shotgun (WGS) entry which is preliminary data.</text>
</comment>
<keyword evidence="4 6" id="KW-0472">Membrane</keyword>
<evidence type="ECO:0000313" key="8">
    <source>
        <dbReference type="EMBL" id="MBH3438240.1"/>
    </source>
</evidence>
<feature type="transmembrane region" description="Helical" evidence="6">
    <location>
        <begin position="298"/>
        <end position="322"/>
    </location>
</feature>
<dbReference type="PANTHER" id="PTHR11662">
    <property type="entry name" value="SOLUTE CARRIER FAMILY 17"/>
    <property type="match status" value="1"/>
</dbReference>
<feature type="domain" description="Major facilitator superfamily (MFS) profile" evidence="7">
    <location>
        <begin position="43"/>
        <end position="448"/>
    </location>
</feature>
<dbReference type="InterPro" id="IPR000849">
    <property type="entry name" value="Sugar_P_transporter"/>
</dbReference>
<protein>
    <submittedName>
        <fullName evidence="8">MFS transporter</fullName>
    </submittedName>
</protein>
<evidence type="ECO:0000313" key="9">
    <source>
        <dbReference type="Proteomes" id="UP000638986"/>
    </source>
</evidence>
<dbReference type="RefSeq" id="WP_197871394.1">
    <property type="nucleotide sequence ID" value="NZ_JADTXM010000003.1"/>
</dbReference>
<keyword evidence="3 6" id="KW-1133">Transmembrane helix</keyword>
<sequence length="456" mass="48204">MNNNNMQATTGVTASATTGTASTSRETVIPVKSARLKRIQWVALTLLVLAGFVNYLDRSTLAIANQTISQELSFTPTEMGLLLSVFSWAYAVAQLPIGGILDRFGARLTLGLGICLWSIAQGMLGLLSSLNHMILARIGLGIGEAPQFPAGAKVVSEWFNIKERGLPSGIFNMASSLGPAIAQPILAALLLGLGWRAMFIAMGVMGVGVAIVWYAVYRNRDEVSLTAQEQHYLDEGMAKGDSTGRMTFAEWRGLFKLRVTWGIVFGYVGIIYMLSLYLTWLPAYLERTHHLSLASAGWVASIPFLAGAAGVISGGLLVDRVIRGGASVSRSRKWPICGGLIGAGFFTVLGAYAQGVVPVMALFSAALFCLNVAVAGTWSLVSVAVPSRMVASLASIQNFGGYFGGAFAPVVTGMVVQQTGSFTLALVIAALIALLGAASYFFVVKLPEKGGHLASH</sequence>
<evidence type="ECO:0000256" key="6">
    <source>
        <dbReference type="SAM" id="Phobius"/>
    </source>
</evidence>
<dbReference type="EMBL" id="JADTXM010000003">
    <property type="protein sequence ID" value="MBH3438240.1"/>
    <property type="molecule type" value="Genomic_DNA"/>
</dbReference>
<dbReference type="CDD" id="cd17319">
    <property type="entry name" value="MFS_ExuT_GudP_like"/>
    <property type="match status" value="1"/>
</dbReference>
<evidence type="ECO:0000256" key="3">
    <source>
        <dbReference type="ARBA" id="ARBA00022989"/>
    </source>
</evidence>